<keyword evidence="11 26" id="KW-0732">Signal</keyword>
<dbReference type="GO" id="GO:0005579">
    <property type="term" value="C:membrane attack complex"/>
    <property type="evidence" value="ECO:0007669"/>
    <property type="project" value="UniProtKB-KW"/>
</dbReference>
<evidence type="ECO:0000256" key="4">
    <source>
        <dbReference type="ARBA" id="ARBA00022452"/>
    </source>
</evidence>
<dbReference type="SMART" id="SM00032">
    <property type="entry name" value="CCP"/>
    <property type="match status" value="2"/>
</dbReference>
<dbReference type="EMBL" id="JAUPFM010000011">
    <property type="protein sequence ID" value="KAK2837125.1"/>
    <property type="molecule type" value="Genomic_DNA"/>
</dbReference>
<reference evidence="29" key="1">
    <citation type="submission" date="2023-07" db="EMBL/GenBank/DDBJ databases">
        <title>Chromosome-level Genome Assembly of Striped Snakehead (Channa striata).</title>
        <authorList>
            <person name="Liu H."/>
        </authorList>
    </citation>
    <scope>NUCLEOTIDE SEQUENCE</scope>
    <source>
        <strain evidence="29">Gz</strain>
        <tissue evidence="29">Muscle</tissue>
    </source>
</reference>
<dbReference type="GO" id="GO:0044218">
    <property type="term" value="C:other organism cell membrane"/>
    <property type="evidence" value="ECO:0007669"/>
    <property type="project" value="UniProtKB-KW"/>
</dbReference>
<dbReference type="SUPFAM" id="SSF57424">
    <property type="entry name" value="LDL receptor-like module"/>
    <property type="match status" value="1"/>
</dbReference>
<evidence type="ECO:0000256" key="20">
    <source>
        <dbReference type="ARBA" id="ARBA00023298"/>
    </source>
</evidence>
<dbReference type="GO" id="GO:0005576">
    <property type="term" value="C:extracellular region"/>
    <property type="evidence" value="ECO:0007669"/>
    <property type="project" value="UniProtKB-SubCell"/>
</dbReference>
<keyword evidence="18 25" id="KW-1015">Disulfide bond</keyword>
<dbReference type="InterPro" id="IPR048831">
    <property type="entry name" value="C8A_B_C6_EGF-like"/>
</dbReference>
<keyword evidence="5" id="KW-0964">Secreted</keyword>
<comment type="subunit">
    <text evidence="23">Monomer or dimer; as a C5b-7 complex it can also form multimeric rosettes. Component of the membrane attack complex (MAC), composed of complement C5b, C6, C7, C8A, C8B, C8G and multiple copies of the pore-forming subunit C9.</text>
</comment>
<feature type="disulfide bond" evidence="25">
    <location>
        <begin position="595"/>
        <end position="622"/>
    </location>
</feature>
<evidence type="ECO:0000256" key="8">
    <source>
        <dbReference type="ARBA" id="ARBA00022588"/>
    </source>
</evidence>
<comment type="similarity">
    <text evidence="3">Belongs to the complement C6/C7/C8/C9 family.</text>
</comment>
<dbReference type="InterPro" id="IPR048825">
    <property type="entry name" value="C7_KAZAL"/>
</dbReference>
<dbReference type="CDD" id="cd00112">
    <property type="entry name" value="LDLa"/>
    <property type="match status" value="1"/>
</dbReference>
<dbReference type="PROSITE" id="PS50068">
    <property type="entry name" value="LDLRA_2"/>
    <property type="match status" value="1"/>
</dbReference>
<dbReference type="InterPro" id="IPR003884">
    <property type="entry name" value="FacI_MAC"/>
</dbReference>
<dbReference type="InterPro" id="IPR036055">
    <property type="entry name" value="LDL_receptor-like_sf"/>
</dbReference>
<dbReference type="GO" id="GO:0006958">
    <property type="term" value="P:complement activation, classical pathway"/>
    <property type="evidence" value="ECO:0007669"/>
    <property type="project" value="UniProtKB-KW"/>
</dbReference>
<keyword evidence="14" id="KW-0391">Immunity</keyword>
<keyword evidence="15" id="KW-0180">Complement pathway</keyword>
<dbReference type="PANTHER" id="PTHR45742:SF2">
    <property type="entry name" value="COMPLEMENT COMPONENT C7"/>
    <property type="match status" value="1"/>
</dbReference>
<dbReference type="Pfam" id="PF00057">
    <property type="entry name" value="Ldl_recept_a"/>
    <property type="match status" value="1"/>
</dbReference>
<dbReference type="Pfam" id="PF18434">
    <property type="entry name" value="Kazal_3"/>
    <property type="match status" value="1"/>
</dbReference>
<dbReference type="PROSITE" id="PS50092">
    <property type="entry name" value="TSP1"/>
    <property type="match status" value="2"/>
</dbReference>
<evidence type="ECO:0000256" key="23">
    <source>
        <dbReference type="ARBA" id="ARBA00093478"/>
    </source>
</evidence>
<organism evidence="29 30">
    <name type="scientific">Channa striata</name>
    <name type="common">Snakehead murrel</name>
    <name type="synonym">Ophicephalus striatus</name>
    <dbReference type="NCBI Taxonomy" id="64152"/>
    <lineage>
        <taxon>Eukaryota</taxon>
        <taxon>Metazoa</taxon>
        <taxon>Chordata</taxon>
        <taxon>Craniata</taxon>
        <taxon>Vertebrata</taxon>
        <taxon>Euteleostomi</taxon>
        <taxon>Actinopterygii</taxon>
        <taxon>Neopterygii</taxon>
        <taxon>Teleostei</taxon>
        <taxon>Neoteleostei</taxon>
        <taxon>Acanthomorphata</taxon>
        <taxon>Anabantaria</taxon>
        <taxon>Anabantiformes</taxon>
        <taxon>Channoidei</taxon>
        <taxon>Channidae</taxon>
        <taxon>Channa</taxon>
    </lineage>
</organism>
<evidence type="ECO:0000256" key="11">
    <source>
        <dbReference type="ARBA" id="ARBA00022729"/>
    </source>
</evidence>
<keyword evidence="8" id="KW-0399">Innate immunity</keyword>
<keyword evidence="6" id="KW-0245">EGF-like domain</keyword>
<evidence type="ECO:0000256" key="18">
    <source>
        <dbReference type="ARBA" id="ARBA00023157"/>
    </source>
</evidence>
<keyword evidence="9 25" id="KW-0768">Sushi</keyword>
<feature type="chain" id="PRO_5041687687" description="Complement component C7" evidence="26">
    <location>
        <begin position="24"/>
        <end position="841"/>
    </location>
</feature>
<dbReference type="Pfam" id="PF00084">
    <property type="entry name" value="Sushi"/>
    <property type="match status" value="1"/>
</dbReference>
<dbReference type="PROSITE" id="PS50923">
    <property type="entry name" value="SUSHI"/>
    <property type="match status" value="2"/>
</dbReference>
<dbReference type="SMART" id="SM00192">
    <property type="entry name" value="LDLa"/>
    <property type="match status" value="1"/>
</dbReference>
<comment type="caution">
    <text evidence="29">The sequence shown here is derived from an EMBL/GenBank/DDBJ whole genome shotgun (WGS) entry which is preliminary data.</text>
</comment>
<evidence type="ECO:0000256" key="22">
    <source>
        <dbReference type="ARBA" id="ARBA00093281"/>
    </source>
</evidence>
<dbReference type="Gene3D" id="3.30.60.30">
    <property type="match status" value="2"/>
</dbReference>
<evidence type="ECO:0000259" key="27">
    <source>
        <dbReference type="PROSITE" id="PS50923"/>
    </source>
</evidence>
<dbReference type="InterPro" id="IPR035976">
    <property type="entry name" value="Sushi/SCR/CCP_sf"/>
</dbReference>
<dbReference type="PROSITE" id="PS51412">
    <property type="entry name" value="MACPF_2"/>
    <property type="match status" value="1"/>
</dbReference>
<dbReference type="SMART" id="SM00209">
    <property type="entry name" value="TSP1"/>
    <property type="match status" value="2"/>
</dbReference>
<dbReference type="Gene3D" id="4.10.400.10">
    <property type="entry name" value="Low-density Lipoprotein Receptor"/>
    <property type="match status" value="1"/>
</dbReference>
<dbReference type="PRINTS" id="PR01705">
    <property type="entry name" value="TSP1REPEAT"/>
</dbReference>
<feature type="disulfide bond" evidence="24">
    <location>
        <begin position="94"/>
        <end position="112"/>
    </location>
</feature>
<keyword evidence="16" id="KW-0473">Membrane attack complex</keyword>
<evidence type="ECO:0000256" key="5">
    <source>
        <dbReference type="ARBA" id="ARBA00022525"/>
    </source>
</evidence>
<feature type="signal peptide" evidence="26">
    <location>
        <begin position="1"/>
        <end position="23"/>
    </location>
</feature>
<dbReference type="FunFam" id="2.20.100.10:FF:000001">
    <property type="entry name" value="semaphorin-5A isoform X1"/>
    <property type="match status" value="1"/>
</dbReference>
<evidence type="ECO:0000256" key="3">
    <source>
        <dbReference type="ARBA" id="ARBA00009214"/>
    </source>
</evidence>
<gene>
    <name evidence="29" type="ORF">Q5P01_014337</name>
</gene>
<evidence type="ECO:0000256" key="6">
    <source>
        <dbReference type="ARBA" id="ARBA00022536"/>
    </source>
</evidence>
<dbReference type="InterPro" id="IPR020863">
    <property type="entry name" value="MACPF_CS"/>
</dbReference>
<evidence type="ECO:0000313" key="30">
    <source>
        <dbReference type="Proteomes" id="UP001187415"/>
    </source>
</evidence>
<dbReference type="AlphaFoldDB" id="A0AA88SF23"/>
<keyword evidence="19" id="KW-0325">Glycoprotein</keyword>
<evidence type="ECO:0000256" key="17">
    <source>
        <dbReference type="ARBA" id="ARBA00023136"/>
    </source>
</evidence>
<dbReference type="InterPro" id="IPR020864">
    <property type="entry name" value="MACPF"/>
</dbReference>
<dbReference type="GO" id="GO:0045087">
    <property type="term" value="P:innate immune response"/>
    <property type="evidence" value="ECO:0007669"/>
    <property type="project" value="UniProtKB-KW"/>
</dbReference>
<dbReference type="InterPro" id="IPR001862">
    <property type="entry name" value="MAC_perforin"/>
</dbReference>
<dbReference type="Gene3D" id="2.20.100.10">
    <property type="entry name" value="Thrombospondin type-1 (TSP1) repeat"/>
    <property type="match status" value="2"/>
</dbReference>
<dbReference type="GO" id="GO:0031640">
    <property type="term" value="P:killing of cells of another organism"/>
    <property type="evidence" value="ECO:0007669"/>
    <property type="project" value="UniProtKB-KW"/>
</dbReference>
<dbReference type="Pfam" id="PF21195">
    <property type="entry name" value="EGF_C8A_B_C6"/>
    <property type="match status" value="1"/>
</dbReference>
<dbReference type="PROSITE" id="PS00279">
    <property type="entry name" value="MACPF_1"/>
    <property type="match status" value="1"/>
</dbReference>
<keyword evidence="30" id="KW-1185">Reference proteome</keyword>
<keyword evidence="20" id="KW-1053">Target membrane</keyword>
<dbReference type="PRINTS" id="PR00764">
    <property type="entry name" value="COMPLEMENTC9"/>
</dbReference>
<evidence type="ECO:0000256" key="25">
    <source>
        <dbReference type="PROSITE-ProRule" id="PRU00302"/>
    </source>
</evidence>
<comment type="subcellular location">
    <subcellularLocation>
        <location evidence="2">Secreted</location>
    </subcellularLocation>
    <subcellularLocation>
        <location evidence="1">Target cell membrane</location>
        <topology evidence="1">Multi-pass membrane protein</topology>
    </subcellularLocation>
</comment>
<dbReference type="Pfam" id="PF00090">
    <property type="entry name" value="TSP_1"/>
    <property type="match status" value="2"/>
</dbReference>
<evidence type="ECO:0000313" key="29">
    <source>
        <dbReference type="EMBL" id="KAK2837125.1"/>
    </source>
</evidence>
<evidence type="ECO:0000256" key="14">
    <source>
        <dbReference type="ARBA" id="ARBA00022859"/>
    </source>
</evidence>
<accession>A0AA88SF23</accession>
<keyword evidence="7" id="KW-1052">Target cell membrane</keyword>
<dbReference type="Pfam" id="PF21330">
    <property type="entry name" value="Kazal_C7"/>
    <property type="match status" value="1"/>
</dbReference>
<dbReference type="InterPro" id="IPR040729">
    <property type="entry name" value="Kazal_3"/>
</dbReference>
<evidence type="ECO:0000256" key="7">
    <source>
        <dbReference type="ARBA" id="ARBA00022537"/>
    </source>
</evidence>
<keyword evidence="10" id="KW-0812">Transmembrane</keyword>
<evidence type="ECO:0000256" key="16">
    <source>
        <dbReference type="ARBA" id="ARBA00023058"/>
    </source>
</evidence>
<protein>
    <recommendedName>
        <fullName evidence="21">Complement component C7</fullName>
    </recommendedName>
</protein>
<dbReference type="SUPFAM" id="SSF57535">
    <property type="entry name" value="Complement control module/SCR domain"/>
    <property type="match status" value="2"/>
</dbReference>
<evidence type="ECO:0000256" key="24">
    <source>
        <dbReference type="PROSITE-ProRule" id="PRU00124"/>
    </source>
</evidence>
<dbReference type="PANTHER" id="PTHR45742">
    <property type="entry name" value="COMPLEMENT COMPONENT C6"/>
    <property type="match status" value="1"/>
</dbReference>
<dbReference type="Proteomes" id="UP001187415">
    <property type="component" value="Unassembled WGS sequence"/>
</dbReference>
<proteinExistence type="inferred from homology"/>
<evidence type="ECO:0000256" key="12">
    <source>
        <dbReference type="ARBA" id="ARBA00022737"/>
    </source>
</evidence>
<feature type="domain" description="Sushi" evidence="27">
    <location>
        <begin position="625"/>
        <end position="686"/>
    </location>
</feature>
<keyword evidence="12" id="KW-0677">Repeat</keyword>
<keyword evidence="17" id="KW-0472">Membrane</keyword>
<evidence type="ECO:0000256" key="15">
    <source>
        <dbReference type="ARBA" id="ARBA00022875"/>
    </source>
</evidence>
<evidence type="ECO:0000256" key="26">
    <source>
        <dbReference type="SAM" id="SignalP"/>
    </source>
</evidence>
<dbReference type="Gene3D" id="2.10.70.10">
    <property type="entry name" value="Complement Module, domain 1"/>
    <property type="match status" value="2"/>
</dbReference>
<evidence type="ECO:0000256" key="9">
    <source>
        <dbReference type="ARBA" id="ARBA00022659"/>
    </source>
</evidence>
<sequence length="841" mass="93916">MKSITQLFSAVLPWLLFLSTSKGFCYQRVHCQWGPYGDWSECDGCTKLQTRSRTMHVYAQFGGNACVGEQTETRSCETTKSCPLEDGCGDRFRCRSGKCVSQSLVCNGDQDCEEDGLDESVCSTQKNIVCENSVLPPNIELIGRGFDMVSEKQRGSVINTKSFGGQCRIIFSGVHNTAYRMPFSTIHFSFMVKAQNDFSDESYTSTWHYAKDIISRQTVSGTTTGYRNYDFHEKIDETQTHKLLVLKNDIEVAQFQNNAPHYLPISEELWKALAKLPLVYDYSAYRKLLERFGTHYVSEGSLGGSFKVVTRIDEETGNQMFTETEDYNECERTKRWILIFPITTVNCRRDQRDRHSSKSLPGNTKNKVYKVNVEGGDVNHIAALMNIDLSDPRRNWEMYSNWADSLRSYPQITKQKLRPLSDLVKEVQCAGVKRLYLRKAIEQYLAENDPCHCRPCSNNGMVFMDGYECKCICKYGTSGAACEDGTEVDGQQGVIHGSWSCWSAWSSCSGGRRSRNRLCSNPTPQNGGQLCIGEPNEMSDCEDQELQYLKTMEPQCFDQTLPASQKCGTPPALMNGYVLDPKDVYLVGSKAEYTCIEGFHLVGHHTLDCTTDNTWSADPGLCIASMCKIESLAEDVIASPLKQAYNIGESVTLSCPDGRQLLGEATVMCNPSLHFSPDPANIKCSAADTAEQVTPSVHCELWEKLSRGKCVCKMPFECTSSLELCATTAGSRRSVFLNVCKMHVLQCLGKNQTIAEDSTCMWPQRNTTGCTSCHMWETCDDQTKLCRCKDTADCSSPGLNVCVRIGDDLTAVTQTMSECEAGLRRCKGDRVSVVSILPCVF</sequence>
<evidence type="ECO:0000256" key="19">
    <source>
        <dbReference type="ARBA" id="ARBA00023180"/>
    </source>
</evidence>
<dbReference type="Pfam" id="PF01823">
    <property type="entry name" value="MACPF"/>
    <property type="match status" value="1"/>
</dbReference>
<dbReference type="SMART" id="SM00057">
    <property type="entry name" value="FIMAC"/>
    <property type="match status" value="2"/>
</dbReference>
<keyword evidence="13" id="KW-0204">Cytolysis</keyword>
<dbReference type="SMART" id="SM00457">
    <property type="entry name" value="MACPF"/>
    <property type="match status" value="1"/>
</dbReference>
<name>A0AA88SF23_CHASR</name>
<evidence type="ECO:0000256" key="2">
    <source>
        <dbReference type="ARBA" id="ARBA00004613"/>
    </source>
</evidence>
<evidence type="ECO:0000256" key="1">
    <source>
        <dbReference type="ARBA" id="ARBA00004276"/>
    </source>
</evidence>
<comment type="function">
    <text evidence="22">Component of the membrane attack complex (MAC), a multiprotein complex activated by the complement cascade, which inserts into a target cell membrane and forms a pore, leading to target cell membrane rupture and cell lysis. The MAC is initiated by proteolytic cleavage of C5 into complement C5b in response to the classical, alternative, lectin and GZMK complement pathways. The complement pathways consist in a cascade of proteins that leads to phagocytosis and breakdown of pathogens and signaling that strengthens the adaptive immune system. C7 serves as a membrane anchor. During MAC assembly, associates with C5b and C6 to form the C5b-7 complex, a key lipophilic precursor of the MAC complex, which associates with the outer leaflet and reduces the energy for membrane bending.</text>
</comment>
<dbReference type="InterPro" id="IPR002172">
    <property type="entry name" value="LDrepeatLR_classA_rpt"/>
</dbReference>
<evidence type="ECO:0000256" key="21">
    <source>
        <dbReference type="ARBA" id="ARBA00073222"/>
    </source>
</evidence>
<evidence type="ECO:0000259" key="28">
    <source>
        <dbReference type="PROSITE" id="PS51412"/>
    </source>
</evidence>
<feature type="domain" description="Sushi" evidence="27">
    <location>
        <begin position="565"/>
        <end position="624"/>
    </location>
</feature>
<dbReference type="InterPro" id="IPR000436">
    <property type="entry name" value="Sushi_SCR_CCP_dom"/>
</dbReference>
<dbReference type="InterPro" id="IPR036383">
    <property type="entry name" value="TSP1_rpt_sf"/>
</dbReference>
<dbReference type="SUPFAM" id="SSF82895">
    <property type="entry name" value="TSP-1 type 1 repeat"/>
    <property type="match status" value="2"/>
</dbReference>
<dbReference type="CDD" id="cd00033">
    <property type="entry name" value="CCP"/>
    <property type="match status" value="1"/>
</dbReference>
<comment type="caution">
    <text evidence="25">Lacks conserved residue(s) required for the propagation of feature annotation.</text>
</comment>
<dbReference type="InterPro" id="IPR000884">
    <property type="entry name" value="TSP1_rpt"/>
</dbReference>
<feature type="domain" description="MACPF" evidence="28">
    <location>
        <begin position="126"/>
        <end position="452"/>
    </location>
</feature>
<evidence type="ECO:0000256" key="10">
    <source>
        <dbReference type="ARBA" id="ARBA00022692"/>
    </source>
</evidence>
<keyword evidence="4" id="KW-1134">Transmembrane beta strand</keyword>
<evidence type="ECO:0000256" key="13">
    <source>
        <dbReference type="ARBA" id="ARBA00022852"/>
    </source>
</evidence>